<keyword evidence="3" id="KW-1185">Reference proteome</keyword>
<dbReference type="Proteomes" id="UP000224829">
    <property type="component" value="Segment"/>
</dbReference>
<accession>A0A1Y0SZN2</accession>
<evidence type="ECO:0000313" key="2">
    <source>
        <dbReference type="EMBL" id="ARV77243.1"/>
    </source>
</evidence>
<reference evidence="2 3" key="1">
    <citation type="submission" date="2017-05" db="EMBL/GenBank/DDBJ databases">
        <authorList>
            <person name="Song R."/>
            <person name="Chenine A.L."/>
            <person name="Ruprecht R.M."/>
        </authorList>
    </citation>
    <scope>NUCLEOTIDE SEQUENCE [LARGE SCALE GENOMIC DNA]</scope>
</reference>
<sequence length="151" mass="17491">MSIDDDDPNGHVLFKTFGLQQAQRHGIIDQMLRDSPAVRPTAAAQLSLMAYQTDYGIYDHIHNPDPNRPLAIMALHPKENSWEGGPMFSLIRRYHTYRIYEQGYSWDVFCELPYPHAMFVIEMAEDAIRQRDTAADKAQRELDKQMQGDKH</sequence>
<feature type="region of interest" description="Disordered" evidence="1">
    <location>
        <begin position="132"/>
        <end position="151"/>
    </location>
</feature>
<dbReference type="OrthoDB" id="28443at10239"/>
<organism evidence="2 3">
    <name type="scientific">Pseudomonas phage Noxifer</name>
    <dbReference type="NCBI Taxonomy" id="2006684"/>
    <lineage>
        <taxon>Viruses</taxon>
        <taxon>Duplodnaviria</taxon>
        <taxon>Heunggongvirae</taxon>
        <taxon>Uroviricota</taxon>
        <taxon>Caudoviricetes</taxon>
        <taxon>Chimalliviridae</taxon>
        <taxon>Noxifervirus</taxon>
        <taxon>Noxifervirus noxifer</taxon>
    </lineage>
</organism>
<protein>
    <submittedName>
        <fullName evidence="2">Uncharacterized protein</fullName>
    </submittedName>
</protein>
<evidence type="ECO:0000256" key="1">
    <source>
        <dbReference type="SAM" id="MobiDB-lite"/>
    </source>
</evidence>
<proteinExistence type="predicted"/>
<dbReference type="EMBL" id="MF063068">
    <property type="protein sequence ID" value="ARV77243.1"/>
    <property type="molecule type" value="Genomic_DNA"/>
</dbReference>
<gene>
    <name evidence="2" type="ORF">NOXIFER_72</name>
</gene>
<evidence type="ECO:0000313" key="3">
    <source>
        <dbReference type="Proteomes" id="UP000224829"/>
    </source>
</evidence>
<name>A0A1Y0SZN2_9CAUD</name>